<dbReference type="GO" id="GO:0004053">
    <property type="term" value="F:arginase activity"/>
    <property type="evidence" value="ECO:0007669"/>
    <property type="project" value="UniProtKB-EC"/>
</dbReference>
<keyword evidence="4" id="KW-0056">Arginine metabolism</keyword>
<dbReference type="PROSITE" id="PS01053">
    <property type="entry name" value="ARGINASE_1"/>
    <property type="match status" value="1"/>
</dbReference>
<name>A0A1H9NUB9_9EURY</name>
<feature type="binding site" evidence="9">
    <location>
        <position position="116"/>
    </location>
    <ligand>
        <name>Mn(2+)</name>
        <dbReference type="ChEBI" id="CHEBI:29035"/>
        <label>1</label>
    </ligand>
</feature>
<dbReference type="STRING" id="1186196.SAMN04489841_3743"/>
<feature type="binding site" evidence="9">
    <location>
        <position position="138"/>
    </location>
    <ligand>
        <name>Mn(2+)</name>
        <dbReference type="ChEBI" id="CHEBI:29035"/>
        <label>1</label>
    </ligand>
</feature>
<evidence type="ECO:0000313" key="12">
    <source>
        <dbReference type="EMBL" id="SER39576.1"/>
    </source>
</evidence>
<dbReference type="InterPro" id="IPR020855">
    <property type="entry name" value="Ureohydrolase_Mn_BS"/>
</dbReference>
<comment type="cofactor">
    <cofactor evidence="9">
        <name>Mn(2+)</name>
        <dbReference type="ChEBI" id="CHEBI:29035"/>
    </cofactor>
    <text evidence="9">Binds 2 manganese ions per subunit.</text>
</comment>
<dbReference type="GO" id="GO:0030145">
    <property type="term" value="F:manganese ion binding"/>
    <property type="evidence" value="ECO:0007669"/>
    <property type="project" value="TreeGrafter"/>
</dbReference>
<dbReference type="PRINTS" id="PR00116">
    <property type="entry name" value="ARGINASE"/>
</dbReference>
<comment type="similarity">
    <text evidence="10 11">Belongs to the arginase family.</text>
</comment>
<keyword evidence="13" id="KW-1185">Reference proteome</keyword>
<dbReference type="GO" id="GO:0006525">
    <property type="term" value="P:arginine metabolic process"/>
    <property type="evidence" value="ECO:0007669"/>
    <property type="project" value="UniProtKB-KW"/>
</dbReference>
<protein>
    <recommendedName>
        <fullName evidence="3">Arginase</fullName>
        <ecNumber evidence="2">3.5.3.1</ecNumber>
    </recommendedName>
</protein>
<dbReference type="CDD" id="cd09989">
    <property type="entry name" value="Arginase"/>
    <property type="match status" value="1"/>
</dbReference>
<dbReference type="Gene3D" id="3.40.800.10">
    <property type="entry name" value="Ureohydrolase domain"/>
    <property type="match status" value="1"/>
</dbReference>
<dbReference type="Pfam" id="PF00491">
    <property type="entry name" value="Arginase"/>
    <property type="match status" value="1"/>
</dbReference>
<dbReference type="EC" id="3.5.3.1" evidence="2"/>
<evidence type="ECO:0000256" key="7">
    <source>
        <dbReference type="ARBA" id="ARBA00023211"/>
    </source>
</evidence>
<accession>A0A1H9NUB9</accession>
<dbReference type="OrthoDB" id="211870at2157"/>
<evidence type="ECO:0000256" key="10">
    <source>
        <dbReference type="PROSITE-ProRule" id="PRU00742"/>
    </source>
</evidence>
<feature type="binding site" evidence="9">
    <location>
        <position position="241"/>
    </location>
    <ligand>
        <name>Mn(2+)</name>
        <dbReference type="ChEBI" id="CHEBI:29035"/>
        <label>1</label>
    </ligand>
</feature>
<evidence type="ECO:0000256" key="9">
    <source>
        <dbReference type="PIRSR" id="PIRSR036979-1"/>
    </source>
</evidence>
<evidence type="ECO:0000256" key="4">
    <source>
        <dbReference type="ARBA" id="ARBA00022503"/>
    </source>
</evidence>
<dbReference type="UniPathway" id="UPA00158">
    <property type="reaction ID" value="UER00270"/>
</dbReference>
<keyword evidence="7 9" id="KW-0464">Manganese</keyword>
<feature type="binding site" evidence="9">
    <location>
        <position position="140"/>
    </location>
    <ligand>
        <name>Mn(2+)</name>
        <dbReference type="ChEBI" id="CHEBI:29035"/>
        <label>1</label>
    </ligand>
</feature>
<evidence type="ECO:0000256" key="8">
    <source>
        <dbReference type="ARBA" id="ARBA00047391"/>
    </source>
</evidence>
<keyword evidence="6 11" id="KW-0378">Hydrolase</keyword>
<proteinExistence type="inferred from homology"/>
<dbReference type="InterPro" id="IPR006035">
    <property type="entry name" value="Ureohydrolase"/>
</dbReference>
<evidence type="ECO:0000256" key="5">
    <source>
        <dbReference type="ARBA" id="ARBA00022723"/>
    </source>
</evidence>
<dbReference type="GO" id="GO:0005737">
    <property type="term" value="C:cytoplasm"/>
    <property type="evidence" value="ECO:0007669"/>
    <property type="project" value="TreeGrafter"/>
</dbReference>
<gene>
    <name evidence="12" type="ORF">SAMN04489841_3743</name>
</gene>
<evidence type="ECO:0000256" key="1">
    <source>
        <dbReference type="ARBA" id="ARBA00005098"/>
    </source>
</evidence>
<dbReference type="Proteomes" id="UP000199114">
    <property type="component" value="Unassembled WGS sequence"/>
</dbReference>
<dbReference type="PIRSF" id="PIRSF036979">
    <property type="entry name" value="Arginase"/>
    <property type="match status" value="1"/>
</dbReference>
<evidence type="ECO:0000256" key="2">
    <source>
        <dbReference type="ARBA" id="ARBA00012168"/>
    </source>
</evidence>
<comment type="catalytic activity">
    <reaction evidence="8">
        <text>L-arginine + H2O = urea + L-ornithine</text>
        <dbReference type="Rhea" id="RHEA:20569"/>
        <dbReference type="ChEBI" id="CHEBI:15377"/>
        <dbReference type="ChEBI" id="CHEBI:16199"/>
        <dbReference type="ChEBI" id="CHEBI:32682"/>
        <dbReference type="ChEBI" id="CHEBI:46911"/>
        <dbReference type="EC" id="3.5.3.1"/>
    </reaction>
</comment>
<dbReference type="EMBL" id="FOFD01000005">
    <property type="protein sequence ID" value="SER39576.1"/>
    <property type="molecule type" value="Genomic_DNA"/>
</dbReference>
<reference evidence="13" key="1">
    <citation type="submission" date="2016-10" db="EMBL/GenBank/DDBJ databases">
        <authorList>
            <person name="Varghese N."/>
            <person name="Submissions S."/>
        </authorList>
    </citation>
    <scope>NUCLEOTIDE SEQUENCE [LARGE SCALE GENOMIC DNA]</scope>
    <source>
        <strain evidence="13">DSM 25055</strain>
    </source>
</reference>
<dbReference type="SUPFAM" id="SSF52768">
    <property type="entry name" value="Arginase/deacetylase"/>
    <property type="match status" value="1"/>
</dbReference>
<dbReference type="FunFam" id="3.40.800.10:FF:000012">
    <property type="entry name" value="Arginase"/>
    <property type="match status" value="1"/>
</dbReference>
<evidence type="ECO:0000256" key="3">
    <source>
        <dbReference type="ARBA" id="ARBA00018123"/>
    </source>
</evidence>
<evidence type="ECO:0000256" key="11">
    <source>
        <dbReference type="RuleBase" id="RU003684"/>
    </source>
</evidence>
<dbReference type="PANTHER" id="PTHR43782">
    <property type="entry name" value="ARGINASE"/>
    <property type="match status" value="1"/>
</dbReference>
<organism evidence="12 13">
    <name type="scientific">Natrinema salaciae</name>
    <dbReference type="NCBI Taxonomy" id="1186196"/>
    <lineage>
        <taxon>Archaea</taxon>
        <taxon>Methanobacteriati</taxon>
        <taxon>Methanobacteriota</taxon>
        <taxon>Stenosarchaea group</taxon>
        <taxon>Halobacteria</taxon>
        <taxon>Halobacteriales</taxon>
        <taxon>Natrialbaceae</taxon>
        <taxon>Natrinema</taxon>
    </lineage>
</organism>
<comment type="pathway">
    <text evidence="1">Nitrogen metabolism; urea cycle; L-ornithine and urea from L-arginine: step 1/1.</text>
</comment>
<feature type="binding site" evidence="9">
    <location>
        <position position="243"/>
    </location>
    <ligand>
        <name>Mn(2+)</name>
        <dbReference type="ChEBI" id="CHEBI:29035"/>
        <label>1</label>
    </ligand>
</feature>
<dbReference type="InterPro" id="IPR014033">
    <property type="entry name" value="Arginase"/>
</dbReference>
<dbReference type="RefSeq" id="WP_090620405.1">
    <property type="nucleotide sequence ID" value="NZ_FOFD01000005.1"/>
</dbReference>
<dbReference type="GO" id="GO:0000050">
    <property type="term" value="P:urea cycle"/>
    <property type="evidence" value="ECO:0007669"/>
    <property type="project" value="UniProtKB-UniPathway"/>
</dbReference>
<feature type="binding site" evidence="9">
    <location>
        <position position="142"/>
    </location>
    <ligand>
        <name>Mn(2+)</name>
        <dbReference type="ChEBI" id="CHEBI:29035"/>
        <label>1</label>
    </ligand>
</feature>
<dbReference type="NCBIfam" id="TIGR01229">
    <property type="entry name" value="rocF_arginase"/>
    <property type="match status" value="1"/>
</dbReference>
<dbReference type="PANTHER" id="PTHR43782:SF3">
    <property type="entry name" value="ARGINASE"/>
    <property type="match status" value="1"/>
</dbReference>
<sequence length="318" mass="33534">MTTPTDSRTDHPNRSTTRTVRLLGAPLDLGADRRGVDIGPRAIRYADIAAELEAAGVSCTDFGDLRVPRLEQCDAPDTEDDAKYLDEIAGVTDELTTEVADAIADGDVPIALGGDHATAMGTIRGAARAADIGVLWFDAHGDYNTPNTSPSGNVHGMPLAAVTGYGEFDDLDWTATPTVAPSNTVIVGARRLDDAERLALEESDVTVFTMLDIDERGITAVVEDALDIATDGVDGIHVSLDLDWLDPTVAPGVGTPVRGGVEYREAHAALECVANRDRDAGLLRSADIVEVNPILDRNNRTAEVAAELAASLLGKQIA</sequence>
<evidence type="ECO:0000313" key="13">
    <source>
        <dbReference type="Proteomes" id="UP000199114"/>
    </source>
</evidence>
<dbReference type="InterPro" id="IPR023696">
    <property type="entry name" value="Ureohydrolase_dom_sf"/>
</dbReference>
<dbReference type="PROSITE" id="PS51409">
    <property type="entry name" value="ARGINASE_2"/>
    <property type="match status" value="1"/>
</dbReference>
<dbReference type="AlphaFoldDB" id="A0A1H9NUB9"/>
<evidence type="ECO:0000256" key="6">
    <source>
        <dbReference type="ARBA" id="ARBA00022801"/>
    </source>
</evidence>
<keyword evidence="5 9" id="KW-0479">Metal-binding</keyword>